<organism evidence="2 3">
    <name type="scientific">Romanomermis culicivorax</name>
    <name type="common">Nematode worm</name>
    <dbReference type="NCBI Taxonomy" id="13658"/>
    <lineage>
        <taxon>Eukaryota</taxon>
        <taxon>Metazoa</taxon>
        <taxon>Ecdysozoa</taxon>
        <taxon>Nematoda</taxon>
        <taxon>Enoplea</taxon>
        <taxon>Dorylaimia</taxon>
        <taxon>Mermithida</taxon>
        <taxon>Mermithoidea</taxon>
        <taxon>Mermithidae</taxon>
        <taxon>Romanomermis</taxon>
    </lineage>
</organism>
<keyword evidence="2" id="KW-1185">Reference proteome</keyword>
<protein>
    <submittedName>
        <fullName evidence="3">MADF domain-containing protein</fullName>
    </submittedName>
</protein>
<evidence type="ECO:0000313" key="3">
    <source>
        <dbReference type="WBParaSite" id="nRc.2.0.1.t12383-RA"/>
    </source>
</evidence>
<feature type="compositionally biased region" description="Polar residues" evidence="1">
    <location>
        <begin position="77"/>
        <end position="97"/>
    </location>
</feature>
<reference evidence="3" key="1">
    <citation type="submission" date="2022-11" db="UniProtKB">
        <authorList>
            <consortium name="WormBaseParasite"/>
        </authorList>
    </citation>
    <scope>IDENTIFICATION</scope>
</reference>
<name>A0A915IF06_ROMCU</name>
<evidence type="ECO:0000313" key="2">
    <source>
        <dbReference type="Proteomes" id="UP000887565"/>
    </source>
</evidence>
<dbReference type="WBParaSite" id="nRc.2.0.1.t12383-RA">
    <property type="protein sequence ID" value="nRc.2.0.1.t12383-RA"/>
    <property type="gene ID" value="nRc.2.0.1.g12383"/>
</dbReference>
<dbReference type="Proteomes" id="UP000887565">
    <property type="component" value="Unplaced"/>
</dbReference>
<dbReference type="AlphaFoldDB" id="A0A915IF06"/>
<feature type="region of interest" description="Disordered" evidence="1">
    <location>
        <begin position="72"/>
        <end position="97"/>
    </location>
</feature>
<evidence type="ECO:0000256" key="1">
    <source>
        <dbReference type="SAM" id="MobiDB-lite"/>
    </source>
</evidence>
<sequence length="118" mass="13486">MVRRSRDHYRTCELSNVHNQSAFCRESVKVLEDQNLPVWKLIEKEVNTQNLDVYRSHDIKAKWKILKSRAKDELTTMKRSASKTGGGQPDSNLLSENSQAIIDAYGESASEHQRGRIG</sequence>
<accession>A0A915IF06</accession>
<proteinExistence type="predicted"/>